<dbReference type="GO" id="GO:0009279">
    <property type="term" value="C:cell outer membrane"/>
    <property type="evidence" value="ECO:0007669"/>
    <property type="project" value="UniProtKB-SubCell"/>
</dbReference>
<dbReference type="PANTHER" id="PTHR30026">
    <property type="entry name" value="OUTER MEMBRANE PROTEIN TOLC"/>
    <property type="match status" value="1"/>
</dbReference>
<dbReference type="Gene3D" id="1.20.1600.10">
    <property type="entry name" value="Outer membrane efflux proteins (OEP)"/>
    <property type="match status" value="1"/>
</dbReference>
<evidence type="ECO:0000256" key="2">
    <source>
        <dbReference type="ARBA" id="ARBA00007613"/>
    </source>
</evidence>
<sequence>MSALHQAVAATSLILQDNSDESDELASLIAEASAGPVALEYVPPADDGKFFAEARLAENSTAENRASRKKALRGQPRRIDPIVNDEDAGGDAPLQEDEPEERLLELDQPVEAAAPAPMPAAAPVINEAEESEKRRSILQRFSFDLHRDDEEEQPSGPELIVQRESLHDGDAEQYQKALEPIVTKSTLKRDDINQYFIAPPDNSGDQMRLEDVLIYTLSNSPRIGAARWRAEDARYAVRASRADMMPQVQLGGASGVEGTHLEGQPRVSILQRSEAYVRIRQRIFDFGRTSNSIKRAKSLQYARELEKRDTVEDTAVAAINAYLNLISAEQLVASSEENITAHEDIVSLVQKNFDAGNISEAELKRAMTRLDRARTNLIDLQNRRQRAIGDFRRITGLEPGPLVVPAMDLSQAYELKSENMDEFLQHNPAMQALLREMQSIRHQSRAVARESLPDIDLQVSTAYKENILGAESWASDARAMVTATWQAYDGGQSSAKRGQLNARENETRQLLLELRGELKQDAYNIISVLQTSQDKRDILREQVDASERVVELYKKQFEAGRRSLLDLLDAQSDLSVAREELIVTTFENTSASIGSLRIQNILLEYLIGEYDLPGALNR</sequence>
<dbReference type="SUPFAM" id="SSF56954">
    <property type="entry name" value="Outer membrane efflux proteins (OEP)"/>
    <property type="match status" value="1"/>
</dbReference>
<dbReference type="Pfam" id="PF02321">
    <property type="entry name" value="OEP"/>
    <property type="match status" value="2"/>
</dbReference>
<dbReference type="AlphaFoldDB" id="A0A371RI17"/>
<dbReference type="InParanoid" id="A0A371RI17"/>
<accession>A0A371RI17</accession>
<comment type="similarity">
    <text evidence="2">Belongs to the outer membrane factor (OMF) (TC 1.B.17) family.</text>
</comment>
<dbReference type="RefSeq" id="WP_147303751.1">
    <property type="nucleotide sequence ID" value="NZ_QUQO01000001.1"/>
</dbReference>
<evidence type="ECO:0000256" key="6">
    <source>
        <dbReference type="ARBA" id="ARBA00023136"/>
    </source>
</evidence>
<evidence type="ECO:0000256" key="5">
    <source>
        <dbReference type="ARBA" id="ARBA00022692"/>
    </source>
</evidence>
<keyword evidence="4" id="KW-1134">Transmembrane beta strand</keyword>
<evidence type="ECO:0000313" key="11">
    <source>
        <dbReference type="Proteomes" id="UP000264589"/>
    </source>
</evidence>
<dbReference type="PANTHER" id="PTHR30026:SF22">
    <property type="entry name" value="OUTER MEMBRANE EFFLUX PROTEIN"/>
    <property type="match status" value="1"/>
</dbReference>
<comment type="subcellular location">
    <subcellularLocation>
        <location evidence="1">Cell outer membrane</location>
    </subcellularLocation>
</comment>
<feature type="region of interest" description="Disordered" evidence="9">
    <location>
        <begin position="57"/>
        <end position="100"/>
    </location>
</feature>
<evidence type="ECO:0000256" key="1">
    <source>
        <dbReference type="ARBA" id="ARBA00004442"/>
    </source>
</evidence>
<evidence type="ECO:0000256" key="9">
    <source>
        <dbReference type="SAM" id="MobiDB-lite"/>
    </source>
</evidence>
<evidence type="ECO:0008006" key="12">
    <source>
        <dbReference type="Google" id="ProtNLM"/>
    </source>
</evidence>
<dbReference type="Proteomes" id="UP000264589">
    <property type="component" value="Unassembled WGS sequence"/>
</dbReference>
<keyword evidence="11" id="KW-1185">Reference proteome</keyword>
<proteinExistence type="inferred from homology"/>
<evidence type="ECO:0000256" key="7">
    <source>
        <dbReference type="ARBA" id="ARBA00023237"/>
    </source>
</evidence>
<dbReference type="EMBL" id="QUQO01000001">
    <property type="protein sequence ID" value="RFB05093.1"/>
    <property type="molecule type" value="Genomic_DNA"/>
</dbReference>
<dbReference type="GO" id="GO:0015288">
    <property type="term" value="F:porin activity"/>
    <property type="evidence" value="ECO:0007669"/>
    <property type="project" value="TreeGrafter"/>
</dbReference>
<keyword evidence="7" id="KW-0998">Cell outer membrane</keyword>
<comment type="caution">
    <text evidence="10">The sequence shown here is derived from an EMBL/GenBank/DDBJ whole genome shotgun (WGS) entry which is preliminary data.</text>
</comment>
<protein>
    <recommendedName>
        <fullName evidence="12">TolC family protein</fullName>
    </recommendedName>
</protein>
<gene>
    <name evidence="10" type="ORF">DX908_07410</name>
</gene>
<dbReference type="GO" id="GO:0015562">
    <property type="term" value="F:efflux transmembrane transporter activity"/>
    <property type="evidence" value="ECO:0007669"/>
    <property type="project" value="InterPro"/>
</dbReference>
<evidence type="ECO:0000256" key="3">
    <source>
        <dbReference type="ARBA" id="ARBA00022448"/>
    </source>
</evidence>
<reference evidence="10 11" key="1">
    <citation type="submission" date="2018-08" db="EMBL/GenBank/DDBJ databases">
        <title>Parvularcula sp. SM1705, isolated from surface water of the South Sea China.</title>
        <authorList>
            <person name="Sun L."/>
        </authorList>
    </citation>
    <scope>NUCLEOTIDE SEQUENCE [LARGE SCALE GENOMIC DNA]</scope>
    <source>
        <strain evidence="10 11">SM1705</strain>
    </source>
</reference>
<feature type="coiled-coil region" evidence="8">
    <location>
        <begin position="363"/>
        <end position="390"/>
    </location>
</feature>
<dbReference type="OrthoDB" id="9814637at2"/>
<keyword evidence="8" id="KW-0175">Coiled coil</keyword>
<keyword evidence="5" id="KW-0812">Transmembrane</keyword>
<evidence type="ECO:0000256" key="4">
    <source>
        <dbReference type="ARBA" id="ARBA00022452"/>
    </source>
</evidence>
<name>A0A371RI17_9PROT</name>
<dbReference type="InterPro" id="IPR051906">
    <property type="entry name" value="TolC-like"/>
</dbReference>
<feature type="compositionally biased region" description="Acidic residues" evidence="9">
    <location>
        <begin position="83"/>
        <end position="100"/>
    </location>
</feature>
<dbReference type="InterPro" id="IPR003423">
    <property type="entry name" value="OMP_efflux"/>
</dbReference>
<feature type="compositionally biased region" description="Basic residues" evidence="9">
    <location>
        <begin position="67"/>
        <end position="76"/>
    </location>
</feature>
<evidence type="ECO:0000313" key="10">
    <source>
        <dbReference type="EMBL" id="RFB05093.1"/>
    </source>
</evidence>
<keyword evidence="3" id="KW-0813">Transport</keyword>
<keyword evidence="6" id="KW-0472">Membrane</keyword>
<dbReference type="GO" id="GO:1990281">
    <property type="term" value="C:efflux pump complex"/>
    <property type="evidence" value="ECO:0007669"/>
    <property type="project" value="TreeGrafter"/>
</dbReference>
<evidence type="ECO:0000256" key="8">
    <source>
        <dbReference type="SAM" id="Coils"/>
    </source>
</evidence>
<organism evidence="10 11">
    <name type="scientific">Parvularcula marina</name>
    <dbReference type="NCBI Taxonomy" id="2292771"/>
    <lineage>
        <taxon>Bacteria</taxon>
        <taxon>Pseudomonadati</taxon>
        <taxon>Pseudomonadota</taxon>
        <taxon>Alphaproteobacteria</taxon>
        <taxon>Parvularculales</taxon>
        <taxon>Parvularculaceae</taxon>
        <taxon>Parvularcula</taxon>
    </lineage>
</organism>